<reference evidence="2" key="1">
    <citation type="submission" date="2024-06" db="EMBL/GenBank/DDBJ databases">
        <authorList>
            <person name="Li S."/>
        </authorList>
    </citation>
    <scope>NUCLEOTIDE SEQUENCE</scope>
    <source>
        <strain evidence="2">SR10</strain>
    </source>
</reference>
<keyword evidence="1" id="KW-1133">Transmembrane helix</keyword>
<feature type="transmembrane region" description="Helical" evidence="1">
    <location>
        <begin position="96"/>
        <end position="114"/>
    </location>
</feature>
<dbReference type="EMBL" id="CP159925">
    <property type="protein sequence ID" value="XCO73368.1"/>
    <property type="molecule type" value="Genomic_DNA"/>
</dbReference>
<organism evidence="2">
    <name type="scientific">Lysobacter firmicutimachus</name>
    <dbReference type="NCBI Taxonomy" id="1792846"/>
    <lineage>
        <taxon>Bacteria</taxon>
        <taxon>Pseudomonadati</taxon>
        <taxon>Pseudomonadota</taxon>
        <taxon>Gammaproteobacteria</taxon>
        <taxon>Lysobacterales</taxon>
        <taxon>Lysobacteraceae</taxon>
        <taxon>Lysobacter</taxon>
    </lineage>
</organism>
<protein>
    <recommendedName>
        <fullName evidence="3">Transmembrane protein</fullName>
    </recommendedName>
</protein>
<evidence type="ECO:0008006" key="3">
    <source>
        <dbReference type="Google" id="ProtNLM"/>
    </source>
</evidence>
<accession>A0AAU8MJU1</accession>
<keyword evidence="1" id="KW-0472">Membrane</keyword>
<evidence type="ECO:0000313" key="2">
    <source>
        <dbReference type="EMBL" id="XCO73368.1"/>
    </source>
</evidence>
<gene>
    <name evidence="2" type="ORF">ABU614_13275</name>
</gene>
<sequence>MAVERLHLPFRLHMHMPPAAQTRLFGILAWCALLLGPLLSWMLVFAFTSDDQCGSWDLRCTGQAILCTATCWLFGSLSAIAALFRHEPHDTAVPALGLNLVALAGLIGAIVLISKFG</sequence>
<name>A0AAU8MJU1_9GAMM</name>
<proteinExistence type="predicted"/>
<keyword evidence="1" id="KW-0812">Transmembrane</keyword>
<feature type="transmembrane region" description="Helical" evidence="1">
    <location>
        <begin position="62"/>
        <end position="84"/>
    </location>
</feature>
<evidence type="ECO:0000256" key="1">
    <source>
        <dbReference type="SAM" id="Phobius"/>
    </source>
</evidence>
<dbReference type="AlphaFoldDB" id="A0AAU8MJU1"/>
<dbReference type="RefSeq" id="WP_363796383.1">
    <property type="nucleotide sequence ID" value="NZ_CP159925.1"/>
</dbReference>